<reference evidence="3 4" key="1">
    <citation type="submission" date="2020-12" db="EMBL/GenBank/DDBJ databases">
        <authorList>
            <person name="Zheng R.K."/>
            <person name="Sun C.M."/>
        </authorList>
    </citation>
    <scope>NUCLEOTIDE SEQUENCE [LARGE SCALE GENOMIC DNA]</scope>
    <source>
        <strain evidence="3 4">ZRK001</strain>
    </source>
</reference>
<organism evidence="3 4">
    <name type="scientific">Martelella lutilitoris</name>
    <dbReference type="NCBI Taxonomy" id="2583532"/>
    <lineage>
        <taxon>Bacteria</taxon>
        <taxon>Pseudomonadati</taxon>
        <taxon>Pseudomonadota</taxon>
        <taxon>Alphaproteobacteria</taxon>
        <taxon>Hyphomicrobiales</taxon>
        <taxon>Aurantimonadaceae</taxon>
        <taxon>Martelella</taxon>
    </lineage>
</organism>
<feature type="coiled-coil region" evidence="1">
    <location>
        <begin position="71"/>
        <end position="105"/>
    </location>
</feature>
<dbReference type="AlphaFoldDB" id="A0A7T7HH23"/>
<sequence length="124" mass="13250">MQALLAAVFTKRTVPWILVALLFAVGGISARIAVGKVSDLIDARVASAKSECDALWKAELAEKSLEVARLELALSEQVKQVDRKIKAAENAARDQLEQMEKANAALPGGDACGLGADRVRLLPR</sequence>
<gene>
    <name evidence="3" type="ORF">JET14_12010</name>
</gene>
<dbReference type="RefSeq" id="WP_200333782.1">
    <property type="nucleotide sequence ID" value="NZ_CP066786.1"/>
</dbReference>
<keyword evidence="1" id="KW-0175">Coiled coil</keyword>
<keyword evidence="2" id="KW-0812">Transmembrane</keyword>
<evidence type="ECO:0000313" key="4">
    <source>
        <dbReference type="Proteomes" id="UP000596083"/>
    </source>
</evidence>
<evidence type="ECO:0000313" key="3">
    <source>
        <dbReference type="EMBL" id="QQM29063.1"/>
    </source>
</evidence>
<feature type="transmembrane region" description="Helical" evidence="2">
    <location>
        <begin position="14"/>
        <end position="34"/>
    </location>
</feature>
<dbReference type="EMBL" id="CP066786">
    <property type="protein sequence ID" value="QQM29063.1"/>
    <property type="molecule type" value="Genomic_DNA"/>
</dbReference>
<keyword evidence="2" id="KW-1133">Transmembrane helix</keyword>
<dbReference type="KEGG" id="mlut:JET14_12010"/>
<protein>
    <submittedName>
        <fullName evidence="3">Uncharacterized protein</fullName>
    </submittedName>
</protein>
<accession>A0A7T7HH23</accession>
<keyword evidence="2" id="KW-0472">Membrane</keyword>
<dbReference type="Proteomes" id="UP000596083">
    <property type="component" value="Chromosome"/>
</dbReference>
<evidence type="ECO:0000256" key="2">
    <source>
        <dbReference type="SAM" id="Phobius"/>
    </source>
</evidence>
<evidence type="ECO:0000256" key="1">
    <source>
        <dbReference type="SAM" id="Coils"/>
    </source>
</evidence>
<name>A0A7T7HH23_9HYPH</name>
<proteinExistence type="predicted"/>